<accession>A0ABT3CRK3</accession>
<dbReference type="Gene3D" id="3.30.70.2970">
    <property type="entry name" value="Protein of unknown function (DUF541), domain 2"/>
    <property type="match status" value="1"/>
</dbReference>
<feature type="chain" id="PRO_5046232158" evidence="2">
    <location>
        <begin position="20"/>
        <end position="232"/>
    </location>
</feature>
<evidence type="ECO:0000313" key="4">
    <source>
        <dbReference type="Proteomes" id="UP001300692"/>
    </source>
</evidence>
<protein>
    <submittedName>
        <fullName evidence="3">SIMPL domain-containing protein</fullName>
    </submittedName>
</protein>
<dbReference type="Pfam" id="PF04402">
    <property type="entry name" value="SIMPL"/>
    <property type="match status" value="1"/>
</dbReference>
<dbReference type="Gene3D" id="3.30.110.170">
    <property type="entry name" value="Protein of unknown function (DUF541), domain 1"/>
    <property type="match status" value="1"/>
</dbReference>
<dbReference type="InterPro" id="IPR007497">
    <property type="entry name" value="SIMPL/DUF541"/>
</dbReference>
<name>A0ABT3CRK3_9BACT</name>
<evidence type="ECO:0000256" key="1">
    <source>
        <dbReference type="SAM" id="Coils"/>
    </source>
</evidence>
<keyword evidence="4" id="KW-1185">Reference proteome</keyword>
<sequence length="232" mass="25588">MKKILTIAVLTIFTLSAFAQTSTIQVNGQAEVSVLPEIAVFNYNITAQSKSYDEALNELNRRVDALSADLKKAGFDSEAIKTSQFSIRKDKIYDRGQIKGEEFVASQSLVVKFDYNMKKLLKVLNGTTSSSSAANLSISFELSNEQKQAAEKSLMVAAMKDARMKAETLSGVEGYSILGVKEIMHHSAPSRPLARTMEFDMAMSESKVASSYQPNDMSITDQVTVVYLLERN</sequence>
<dbReference type="EMBL" id="JAOYOD010000001">
    <property type="protein sequence ID" value="MCV9386307.1"/>
    <property type="molecule type" value="Genomic_DNA"/>
</dbReference>
<keyword evidence="2" id="KW-0732">Signal</keyword>
<dbReference type="InterPro" id="IPR052022">
    <property type="entry name" value="26kDa_periplasmic_antigen"/>
</dbReference>
<evidence type="ECO:0000313" key="3">
    <source>
        <dbReference type="EMBL" id="MCV9386307.1"/>
    </source>
</evidence>
<feature type="signal peptide" evidence="2">
    <location>
        <begin position="1"/>
        <end position="19"/>
    </location>
</feature>
<gene>
    <name evidence="3" type="ORF">N7U62_06500</name>
</gene>
<dbReference type="Proteomes" id="UP001300692">
    <property type="component" value="Unassembled WGS sequence"/>
</dbReference>
<reference evidence="3 4" key="1">
    <citation type="submission" date="2022-10" db="EMBL/GenBank/DDBJ databases">
        <title>Comparative genomics and taxonomic characterization of three novel marine species of genus Reichenbachiella exhibiting antioxidant and polysaccharide degradation activities.</title>
        <authorList>
            <person name="Muhammad N."/>
            <person name="Lee Y.-J."/>
            <person name="Ko J."/>
            <person name="Kim S.-G."/>
        </authorList>
    </citation>
    <scope>NUCLEOTIDE SEQUENCE [LARGE SCALE GENOMIC DNA]</scope>
    <source>
        <strain evidence="3 4">ABR2-5</strain>
    </source>
</reference>
<comment type="caution">
    <text evidence="3">The sequence shown here is derived from an EMBL/GenBank/DDBJ whole genome shotgun (WGS) entry which is preliminary data.</text>
</comment>
<feature type="coiled-coil region" evidence="1">
    <location>
        <begin position="49"/>
        <end position="76"/>
    </location>
</feature>
<organism evidence="3 4">
    <name type="scientific">Reichenbachiella ulvae</name>
    <dbReference type="NCBI Taxonomy" id="2980104"/>
    <lineage>
        <taxon>Bacteria</taxon>
        <taxon>Pseudomonadati</taxon>
        <taxon>Bacteroidota</taxon>
        <taxon>Cytophagia</taxon>
        <taxon>Cytophagales</taxon>
        <taxon>Reichenbachiellaceae</taxon>
        <taxon>Reichenbachiella</taxon>
    </lineage>
</organism>
<keyword evidence="1" id="KW-0175">Coiled coil</keyword>
<dbReference type="RefSeq" id="WP_264137090.1">
    <property type="nucleotide sequence ID" value="NZ_JAOYOD010000001.1"/>
</dbReference>
<dbReference type="PANTHER" id="PTHR34387">
    <property type="entry name" value="SLR1258 PROTEIN"/>
    <property type="match status" value="1"/>
</dbReference>
<proteinExistence type="predicted"/>
<dbReference type="PANTHER" id="PTHR34387:SF2">
    <property type="entry name" value="SLR1258 PROTEIN"/>
    <property type="match status" value="1"/>
</dbReference>
<evidence type="ECO:0000256" key="2">
    <source>
        <dbReference type="SAM" id="SignalP"/>
    </source>
</evidence>